<feature type="region of interest" description="Disordered" evidence="1">
    <location>
        <begin position="55"/>
        <end position="104"/>
    </location>
</feature>
<dbReference type="STRING" id="644358.A0A0C4EAP4"/>
<accession>A0A0C4EAP4</accession>
<protein>
    <submittedName>
        <fullName evidence="2">50S ribosomal protein L3</fullName>
    </submittedName>
</protein>
<evidence type="ECO:0000313" key="4">
    <source>
        <dbReference type="Proteomes" id="UP000011715"/>
    </source>
</evidence>
<dbReference type="GO" id="GO:0005840">
    <property type="term" value="C:ribosome"/>
    <property type="evidence" value="ECO:0007669"/>
    <property type="project" value="UniProtKB-KW"/>
</dbReference>
<keyword evidence="2" id="KW-0687">Ribonucleoprotein</keyword>
<sequence>MAPRLPARSWSALLPQLCLHHHPTSTATPLAVARTPTSLLLLPRTATRGVKYGWSTLPKRGAKPTRFNQQTAGIPAPTTGPAAGSSGARTRRRCGRACWPSRRA</sequence>
<feature type="compositionally biased region" description="Low complexity" evidence="1">
    <location>
        <begin position="71"/>
        <end position="88"/>
    </location>
</feature>
<reference evidence="2" key="3">
    <citation type="submission" date="2011-03" db="EMBL/GenBank/DDBJ databases">
        <title>Annotation of Magnaporthe poae ATCC 64411.</title>
        <authorList>
            <person name="Ma L.-J."/>
            <person name="Dead R."/>
            <person name="Young S.K."/>
            <person name="Zeng Q."/>
            <person name="Gargeya S."/>
            <person name="Fitzgerald M."/>
            <person name="Haas B."/>
            <person name="Abouelleil A."/>
            <person name="Alvarado L."/>
            <person name="Arachchi H.M."/>
            <person name="Berlin A."/>
            <person name="Brown A."/>
            <person name="Chapman S.B."/>
            <person name="Chen Z."/>
            <person name="Dunbar C."/>
            <person name="Freedman E."/>
            <person name="Gearin G."/>
            <person name="Gellesch M."/>
            <person name="Goldberg J."/>
            <person name="Griggs A."/>
            <person name="Gujja S."/>
            <person name="Heiman D."/>
            <person name="Howarth C."/>
            <person name="Larson L."/>
            <person name="Lui A."/>
            <person name="MacDonald P.J.P."/>
            <person name="Mehta T."/>
            <person name="Montmayeur A."/>
            <person name="Murphy C."/>
            <person name="Neiman D."/>
            <person name="Pearson M."/>
            <person name="Priest M."/>
            <person name="Roberts A."/>
            <person name="Saif S."/>
            <person name="Shea T."/>
            <person name="Shenoy N."/>
            <person name="Sisk P."/>
            <person name="Stolte C."/>
            <person name="Sykes S."/>
            <person name="Yandava C."/>
            <person name="Wortman J."/>
            <person name="Nusbaum C."/>
            <person name="Birren B."/>
        </authorList>
    </citation>
    <scope>NUCLEOTIDE SEQUENCE</scope>
    <source>
        <strain evidence="2">ATCC 64411</strain>
    </source>
</reference>
<dbReference type="AlphaFoldDB" id="A0A0C4EAP4"/>
<reference evidence="3" key="4">
    <citation type="journal article" date="2015" name="G3 (Bethesda)">
        <title>Genome sequences of three phytopathogenic species of the Magnaporthaceae family of fungi.</title>
        <authorList>
            <person name="Okagaki L.H."/>
            <person name="Nunes C.C."/>
            <person name="Sailsbery J."/>
            <person name="Clay B."/>
            <person name="Brown D."/>
            <person name="John T."/>
            <person name="Oh Y."/>
            <person name="Young N."/>
            <person name="Fitzgerald M."/>
            <person name="Haas B.J."/>
            <person name="Zeng Q."/>
            <person name="Young S."/>
            <person name="Adiconis X."/>
            <person name="Fan L."/>
            <person name="Levin J.Z."/>
            <person name="Mitchell T.K."/>
            <person name="Okubara P.A."/>
            <person name="Farman M.L."/>
            <person name="Kohn L.M."/>
            <person name="Birren B."/>
            <person name="Ma L.-J."/>
            <person name="Dean R.A."/>
        </authorList>
    </citation>
    <scope>NUCLEOTIDE SEQUENCE</scope>
    <source>
        <strain evidence="3">ATCC 64411 / 73-15</strain>
    </source>
</reference>
<reference evidence="2" key="2">
    <citation type="submission" date="2010-05" db="EMBL/GenBank/DDBJ databases">
        <title>The Genome Sequence of Magnaporthe poae strain ATCC 64411.</title>
        <authorList>
            <consortium name="The Broad Institute Genome Sequencing Platform"/>
            <consortium name="Broad Institute Genome Sequencing Center for Infectious Disease"/>
            <person name="Ma L.-J."/>
            <person name="Dead R."/>
            <person name="Young S."/>
            <person name="Zeng Q."/>
            <person name="Koehrsen M."/>
            <person name="Alvarado L."/>
            <person name="Berlin A."/>
            <person name="Chapman S.B."/>
            <person name="Chen Z."/>
            <person name="Freedman E."/>
            <person name="Gellesch M."/>
            <person name="Goldberg J."/>
            <person name="Griggs A."/>
            <person name="Gujja S."/>
            <person name="Heilman E.R."/>
            <person name="Heiman D."/>
            <person name="Hepburn T."/>
            <person name="Howarth C."/>
            <person name="Jen D."/>
            <person name="Larson L."/>
            <person name="Mehta T."/>
            <person name="Neiman D."/>
            <person name="Pearson M."/>
            <person name="Roberts A."/>
            <person name="Saif S."/>
            <person name="Shea T."/>
            <person name="Shenoy N."/>
            <person name="Sisk P."/>
            <person name="Stolte C."/>
            <person name="Sykes S."/>
            <person name="Walk T."/>
            <person name="White J."/>
            <person name="Yandava C."/>
            <person name="Haas B."/>
            <person name="Nusbaum C."/>
            <person name="Birren B."/>
        </authorList>
    </citation>
    <scope>NUCLEOTIDE SEQUENCE</scope>
    <source>
        <strain evidence="2">ATCC 64411</strain>
    </source>
</reference>
<name>A0A0C4EAP4_MAGP6</name>
<dbReference type="eggNOG" id="KOG3141">
    <property type="taxonomic scope" value="Eukaryota"/>
</dbReference>
<keyword evidence="4" id="KW-1185">Reference proteome</keyword>
<gene>
    <name evidence="2" type="ORF">MAPG_09721</name>
</gene>
<dbReference type="Proteomes" id="UP000011715">
    <property type="component" value="Unassembled WGS sequence"/>
</dbReference>
<proteinExistence type="predicted"/>
<organism evidence="3 4">
    <name type="scientific">Magnaporthiopsis poae (strain ATCC 64411 / 73-15)</name>
    <name type="common">Kentucky bluegrass fungus</name>
    <name type="synonym">Magnaporthe poae</name>
    <dbReference type="NCBI Taxonomy" id="644358"/>
    <lineage>
        <taxon>Eukaryota</taxon>
        <taxon>Fungi</taxon>
        <taxon>Dikarya</taxon>
        <taxon>Ascomycota</taxon>
        <taxon>Pezizomycotina</taxon>
        <taxon>Sordariomycetes</taxon>
        <taxon>Sordariomycetidae</taxon>
        <taxon>Magnaporthales</taxon>
        <taxon>Magnaporthaceae</taxon>
        <taxon>Magnaporthiopsis</taxon>
    </lineage>
</organism>
<reference evidence="4" key="1">
    <citation type="submission" date="2010-05" db="EMBL/GenBank/DDBJ databases">
        <title>The genome sequence of Magnaporthe poae strain ATCC 64411.</title>
        <authorList>
            <person name="Ma L.-J."/>
            <person name="Dead R."/>
            <person name="Young S."/>
            <person name="Zeng Q."/>
            <person name="Koehrsen M."/>
            <person name="Alvarado L."/>
            <person name="Berlin A."/>
            <person name="Chapman S.B."/>
            <person name="Chen Z."/>
            <person name="Freedman E."/>
            <person name="Gellesch M."/>
            <person name="Goldberg J."/>
            <person name="Griggs A."/>
            <person name="Gujja S."/>
            <person name="Heilman E.R."/>
            <person name="Heiman D."/>
            <person name="Hepburn T."/>
            <person name="Howarth C."/>
            <person name="Jen D."/>
            <person name="Larson L."/>
            <person name="Mehta T."/>
            <person name="Neiman D."/>
            <person name="Pearson M."/>
            <person name="Roberts A."/>
            <person name="Saif S."/>
            <person name="Shea T."/>
            <person name="Shenoy N."/>
            <person name="Sisk P."/>
            <person name="Stolte C."/>
            <person name="Sykes S."/>
            <person name="Walk T."/>
            <person name="White J."/>
            <person name="Yandava C."/>
            <person name="Haas B."/>
            <person name="Nusbaum C."/>
            <person name="Birren B."/>
        </authorList>
    </citation>
    <scope>NUCLEOTIDE SEQUENCE [LARGE SCALE GENOMIC DNA]</scope>
    <source>
        <strain evidence="4">ATCC 64411 / 73-15</strain>
    </source>
</reference>
<evidence type="ECO:0000313" key="2">
    <source>
        <dbReference type="EMBL" id="KLU91199.1"/>
    </source>
</evidence>
<dbReference type="VEuPathDB" id="FungiDB:MAPG_09721"/>
<reference evidence="3" key="5">
    <citation type="submission" date="2015-06" db="UniProtKB">
        <authorList>
            <consortium name="EnsemblFungi"/>
        </authorList>
    </citation>
    <scope>IDENTIFICATION</scope>
    <source>
        <strain evidence="3">ATCC 64411</strain>
    </source>
</reference>
<evidence type="ECO:0000256" key="1">
    <source>
        <dbReference type="SAM" id="MobiDB-lite"/>
    </source>
</evidence>
<dbReference type="EMBL" id="ADBL01002487">
    <property type="status" value="NOT_ANNOTATED_CDS"/>
    <property type="molecule type" value="Genomic_DNA"/>
</dbReference>
<keyword evidence="2" id="KW-0689">Ribosomal protein</keyword>
<dbReference type="EMBL" id="GL876976">
    <property type="protein sequence ID" value="KLU91199.1"/>
    <property type="molecule type" value="Genomic_DNA"/>
</dbReference>
<evidence type="ECO:0000313" key="3">
    <source>
        <dbReference type="EnsemblFungi" id="MAPG_09721T0"/>
    </source>
</evidence>
<dbReference type="EnsemblFungi" id="MAPG_09721T0">
    <property type="protein sequence ID" value="MAPG_09721T0"/>
    <property type="gene ID" value="MAPG_09721"/>
</dbReference>